<protein>
    <recommendedName>
        <fullName evidence="9">Protein kinase domain-containing protein</fullName>
    </recommendedName>
</protein>
<evidence type="ECO:0000256" key="5">
    <source>
        <dbReference type="ARBA" id="ARBA00022989"/>
    </source>
</evidence>
<sequence>MTNSFKDKLGQGGYGGVYKGKLQDGCFVAVKVLKESKGDGEEFINEVASISRTSHVNIVTLKGFCFEGSNRALIYEFLHNGSLEKFIYKGNASNSDHQLGWETLYKIAVGIARGLEYLHREMVGGRKNIDVSVDCTSEIYFPHWIYKRLELDEELGLQDLLNEADQEGVRKMILVSLWCIQTDPSNRPPMSRVVEMLEGSLDSLQIPPKPFLSSPPRSPLDSSTVMVSLQYDSEHLFLQGNP</sequence>
<proteinExistence type="predicted"/>
<dbReference type="Pfam" id="PF07714">
    <property type="entry name" value="PK_Tyr_Ser-Thr"/>
    <property type="match status" value="1"/>
</dbReference>
<name>A0A2N9GK83_FAGSY</name>
<feature type="domain" description="Protein kinase" evidence="9">
    <location>
        <begin position="3"/>
        <end position="242"/>
    </location>
</feature>
<comment type="subcellular location">
    <subcellularLocation>
        <location evidence="1">Membrane</location>
        <topology evidence="1">Single-pass type I membrane protein</topology>
    </subcellularLocation>
</comment>
<dbReference type="InterPro" id="IPR011009">
    <property type="entry name" value="Kinase-like_dom_sf"/>
</dbReference>
<evidence type="ECO:0000256" key="1">
    <source>
        <dbReference type="ARBA" id="ARBA00004479"/>
    </source>
</evidence>
<evidence type="ECO:0000256" key="2">
    <source>
        <dbReference type="ARBA" id="ARBA00022527"/>
    </source>
</evidence>
<keyword evidence="6" id="KW-0472">Membrane</keyword>
<dbReference type="GO" id="GO:0005524">
    <property type="term" value="F:ATP binding"/>
    <property type="evidence" value="ECO:0007669"/>
    <property type="project" value="UniProtKB-UniRule"/>
</dbReference>
<dbReference type="GO" id="GO:0004674">
    <property type="term" value="F:protein serine/threonine kinase activity"/>
    <property type="evidence" value="ECO:0007669"/>
    <property type="project" value="UniProtKB-KW"/>
</dbReference>
<dbReference type="PROSITE" id="PS00107">
    <property type="entry name" value="PROTEIN_KINASE_ATP"/>
    <property type="match status" value="1"/>
</dbReference>
<feature type="binding site" evidence="8">
    <location>
        <position position="31"/>
    </location>
    <ligand>
        <name>ATP</name>
        <dbReference type="ChEBI" id="CHEBI:30616"/>
    </ligand>
</feature>
<keyword evidence="8" id="KW-0067">ATP-binding</keyword>
<accession>A0A2N9GK83</accession>
<dbReference type="GO" id="GO:0016020">
    <property type="term" value="C:membrane"/>
    <property type="evidence" value="ECO:0007669"/>
    <property type="project" value="UniProtKB-SubCell"/>
</dbReference>
<gene>
    <name evidence="10" type="ORF">FSB_LOCUS27740</name>
</gene>
<dbReference type="PROSITE" id="PS50011">
    <property type="entry name" value="PROTEIN_KINASE_DOM"/>
    <property type="match status" value="1"/>
</dbReference>
<evidence type="ECO:0000313" key="10">
    <source>
        <dbReference type="EMBL" id="SPC99858.1"/>
    </source>
</evidence>
<dbReference type="InterPro" id="IPR045874">
    <property type="entry name" value="LRK10/LRL21-25-like"/>
</dbReference>
<dbReference type="Gene3D" id="3.30.200.20">
    <property type="entry name" value="Phosphorylase Kinase, domain 1"/>
    <property type="match status" value="1"/>
</dbReference>
<keyword evidence="3" id="KW-0812">Transmembrane</keyword>
<keyword evidence="2" id="KW-0418">Kinase</keyword>
<evidence type="ECO:0000256" key="4">
    <source>
        <dbReference type="ARBA" id="ARBA00022729"/>
    </source>
</evidence>
<dbReference type="PANTHER" id="PTHR27009">
    <property type="entry name" value="RUST RESISTANCE KINASE LR10-RELATED"/>
    <property type="match status" value="1"/>
</dbReference>
<dbReference type="EMBL" id="OIVN01002015">
    <property type="protein sequence ID" value="SPC99858.1"/>
    <property type="molecule type" value="Genomic_DNA"/>
</dbReference>
<keyword evidence="2" id="KW-0808">Transferase</keyword>
<dbReference type="InterPro" id="IPR000719">
    <property type="entry name" value="Prot_kinase_dom"/>
</dbReference>
<keyword evidence="2" id="KW-0723">Serine/threonine-protein kinase</keyword>
<organism evidence="10">
    <name type="scientific">Fagus sylvatica</name>
    <name type="common">Beechnut</name>
    <dbReference type="NCBI Taxonomy" id="28930"/>
    <lineage>
        <taxon>Eukaryota</taxon>
        <taxon>Viridiplantae</taxon>
        <taxon>Streptophyta</taxon>
        <taxon>Embryophyta</taxon>
        <taxon>Tracheophyta</taxon>
        <taxon>Spermatophyta</taxon>
        <taxon>Magnoliopsida</taxon>
        <taxon>eudicotyledons</taxon>
        <taxon>Gunneridae</taxon>
        <taxon>Pentapetalae</taxon>
        <taxon>rosids</taxon>
        <taxon>fabids</taxon>
        <taxon>Fagales</taxon>
        <taxon>Fagaceae</taxon>
        <taxon>Fagus</taxon>
    </lineage>
</organism>
<evidence type="ECO:0000256" key="3">
    <source>
        <dbReference type="ARBA" id="ARBA00022692"/>
    </source>
</evidence>
<evidence type="ECO:0000256" key="7">
    <source>
        <dbReference type="ARBA" id="ARBA00023180"/>
    </source>
</evidence>
<reference evidence="10" key="1">
    <citation type="submission" date="2018-02" db="EMBL/GenBank/DDBJ databases">
        <authorList>
            <person name="Cohen D.B."/>
            <person name="Kent A.D."/>
        </authorList>
    </citation>
    <scope>NUCLEOTIDE SEQUENCE</scope>
</reference>
<keyword evidence="7" id="KW-0325">Glycoprotein</keyword>
<keyword evidence="5" id="KW-1133">Transmembrane helix</keyword>
<dbReference type="Gene3D" id="1.10.510.10">
    <property type="entry name" value="Transferase(Phosphotransferase) domain 1"/>
    <property type="match status" value="2"/>
</dbReference>
<keyword evidence="4" id="KW-0732">Signal</keyword>
<evidence type="ECO:0000256" key="6">
    <source>
        <dbReference type="ARBA" id="ARBA00023136"/>
    </source>
</evidence>
<dbReference type="InterPro" id="IPR017441">
    <property type="entry name" value="Protein_kinase_ATP_BS"/>
</dbReference>
<dbReference type="InterPro" id="IPR001245">
    <property type="entry name" value="Ser-Thr/Tyr_kinase_cat_dom"/>
</dbReference>
<keyword evidence="8" id="KW-0547">Nucleotide-binding</keyword>
<evidence type="ECO:0000259" key="9">
    <source>
        <dbReference type="PROSITE" id="PS50011"/>
    </source>
</evidence>
<evidence type="ECO:0000256" key="8">
    <source>
        <dbReference type="PROSITE-ProRule" id="PRU10141"/>
    </source>
</evidence>
<dbReference type="AlphaFoldDB" id="A0A2N9GK83"/>
<dbReference type="SUPFAM" id="SSF56112">
    <property type="entry name" value="Protein kinase-like (PK-like)"/>
    <property type="match status" value="1"/>
</dbReference>